<dbReference type="GO" id="GO:0005797">
    <property type="term" value="C:Golgi medial cisterna"/>
    <property type="evidence" value="ECO:0007669"/>
    <property type="project" value="TreeGrafter"/>
</dbReference>
<keyword evidence="2" id="KW-1185">Reference proteome</keyword>
<dbReference type="EMBL" id="LJIJ01001900">
    <property type="protein sequence ID" value="ODM90582.1"/>
    <property type="molecule type" value="Genomic_DNA"/>
</dbReference>
<organism evidence="1 2">
    <name type="scientific">Orchesella cincta</name>
    <name type="common">Springtail</name>
    <name type="synonym">Podura cincta</name>
    <dbReference type="NCBI Taxonomy" id="48709"/>
    <lineage>
        <taxon>Eukaryota</taxon>
        <taxon>Metazoa</taxon>
        <taxon>Ecdysozoa</taxon>
        <taxon>Arthropoda</taxon>
        <taxon>Hexapoda</taxon>
        <taxon>Collembola</taxon>
        <taxon>Entomobryomorpha</taxon>
        <taxon>Entomobryoidea</taxon>
        <taxon>Orchesellidae</taxon>
        <taxon>Orchesellinae</taxon>
        <taxon>Orchesella</taxon>
    </lineage>
</organism>
<dbReference type="GO" id="GO:0016020">
    <property type="term" value="C:membrane"/>
    <property type="evidence" value="ECO:0007669"/>
    <property type="project" value="TreeGrafter"/>
</dbReference>
<dbReference type="GO" id="GO:0000138">
    <property type="term" value="C:Golgi trans cisterna"/>
    <property type="evidence" value="ECO:0007669"/>
    <property type="project" value="TreeGrafter"/>
</dbReference>
<dbReference type="PANTHER" id="PTHR21575:SF12">
    <property type="entry name" value="PROTEIN HID1"/>
    <property type="match status" value="1"/>
</dbReference>
<dbReference type="AlphaFoldDB" id="A0A1D2MCE0"/>
<protein>
    <submittedName>
        <fullName evidence="1">Protein HID1</fullName>
    </submittedName>
</protein>
<dbReference type="Proteomes" id="UP000094527">
    <property type="component" value="Unassembled WGS sequence"/>
</dbReference>
<dbReference type="PANTHER" id="PTHR21575">
    <property type="entry name" value="PROTEIN HID1"/>
    <property type="match status" value="1"/>
</dbReference>
<evidence type="ECO:0000313" key="1">
    <source>
        <dbReference type="EMBL" id="ODM90582.1"/>
    </source>
</evidence>
<dbReference type="InterPro" id="IPR026705">
    <property type="entry name" value="Hid-1/Ecm30"/>
</dbReference>
<accession>A0A1D2MCE0</accession>
<dbReference type="OrthoDB" id="432953at2759"/>
<proteinExistence type="predicted"/>
<gene>
    <name evidence="1" type="ORF">Ocin01_16100</name>
</gene>
<sequence>MDMLIFILYHQYLIFSPAAGIFHSSQLRSSPDTHHPYMLEDPDWRTFFWSSLPSGQPQEDEDTLPLAKALVSALCDLLFCPDFTVAANKKSGPDRAEDLQSIDSCEYIWEAGVGFAYSPPHVPAHDANRTEILKLLMACFSETIYIQPVGDALIPNRWIEYFSSSDNRHALPLFTSLLNVICSYDPVGMGLPYNHLIFTDSREALVEAALQVLVVVLDHDTNNSTEEDTQPNMDNLFINYLSRVHREEDFYFILRGFTKLLNNPLQQTYLPNSTKKIQFHQELLIFFWKTCDYKARVGLMHIGCVFTASEWRAEFWVRLNKPYTAVPMDIPVFSGTHADLMIIIFHKIITTGHQRLQPLFDCLLTILVNVSPYLKTLSMVASTKLLHFLEAFSTPWFLFSSPNNHHLVFFLLEIFNNIIQYQFDGNSNLVYTIIRKRHVFQDRVICVPLAL</sequence>
<comment type="caution">
    <text evidence="1">The sequence shown here is derived from an EMBL/GenBank/DDBJ whole genome shotgun (WGS) entry which is preliminary data.</text>
</comment>
<dbReference type="Pfam" id="PF12722">
    <property type="entry name" value="Hid1"/>
    <property type="match status" value="1"/>
</dbReference>
<evidence type="ECO:0000313" key="2">
    <source>
        <dbReference type="Proteomes" id="UP000094527"/>
    </source>
</evidence>
<dbReference type="Pfam" id="PF09742">
    <property type="entry name" value="Dymeclin"/>
    <property type="match status" value="1"/>
</dbReference>
<dbReference type="STRING" id="48709.A0A1D2MCE0"/>
<name>A0A1D2MCE0_ORCCI</name>
<reference evidence="1 2" key="1">
    <citation type="journal article" date="2016" name="Genome Biol. Evol.">
        <title>Gene Family Evolution Reflects Adaptation to Soil Environmental Stressors in the Genome of the Collembolan Orchesella cincta.</title>
        <authorList>
            <person name="Faddeeva-Vakhrusheva A."/>
            <person name="Derks M.F."/>
            <person name="Anvar S.Y."/>
            <person name="Agamennone V."/>
            <person name="Suring W."/>
            <person name="Smit S."/>
            <person name="van Straalen N.M."/>
            <person name="Roelofs D."/>
        </authorList>
    </citation>
    <scope>NUCLEOTIDE SEQUENCE [LARGE SCALE GENOMIC DNA]</scope>
    <source>
        <tissue evidence="1">Mixed pool</tissue>
    </source>
</reference>